<dbReference type="Pfam" id="PF06016">
    <property type="entry name" value="Reovirus_L2_8th"/>
    <property type="match status" value="1"/>
</dbReference>
<evidence type="ECO:0000256" key="14">
    <source>
        <dbReference type="ARBA" id="ARBA00025114"/>
    </source>
</evidence>
<keyword evidence="3" id="KW-0489">Methyltransferase</keyword>
<evidence type="ECO:0000256" key="1">
    <source>
        <dbReference type="ARBA" id="ARBA00004328"/>
    </source>
</evidence>
<dbReference type="Gene3D" id="3.40.50.10760">
    <property type="entry name" value="Reovirus core"/>
    <property type="match status" value="1"/>
</dbReference>
<evidence type="ECO:0000256" key="2">
    <source>
        <dbReference type="ARBA" id="ARBA00022561"/>
    </source>
</evidence>
<keyword evidence="11" id="KW-0506">mRNA capping</keyword>
<evidence type="ECO:0000259" key="21">
    <source>
        <dbReference type="Pfam" id="PF21064"/>
    </source>
</evidence>
<dbReference type="GO" id="GO:0039624">
    <property type="term" value="C:viral outer capsid"/>
    <property type="evidence" value="ECO:0007669"/>
    <property type="project" value="UniProtKB-KW"/>
</dbReference>
<feature type="domain" description="Reovirus core-spike protein lambda-2-like second methyltransferase" evidence="23">
    <location>
        <begin position="818"/>
        <end position="1023"/>
    </location>
</feature>
<evidence type="ECO:0000256" key="12">
    <source>
        <dbReference type="ARBA" id="ARBA00023134"/>
    </source>
</evidence>
<keyword evidence="4" id="KW-0507">mRNA processing</keyword>
<dbReference type="Pfam" id="PF21063">
    <property type="entry name" value="Reovirus_L2_GTase"/>
    <property type="match status" value="1"/>
</dbReference>
<dbReference type="InterPro" id="IPR048598">
    <property type="entry name" value="Reovirus_L2_MT1"/>
</dbReference>
<protein>
    <submittedName>
        <fullName evidence="24">Lambda C</fullName>
    </submittedName>
</protein>
<feature type="domain" description="Reovirus core-spike protein lambda-2-like first methyltransferase" evidence="22">
    <location>
        <begin position="397"/>
        <end position="662"/>
    </location>
</feature>
<evidence type="ECO:0000259" key="23">
    <source>
        <dbReference type="Pfam" id="PF21066"/>
    </source>
</evidence>
<evidence type="ECO:0000259" key="22">
    <source>
        <dbReference type="Pfam" id="PF21065"/>
    </source>
</evidence>
<organism evidence="24 25">
    <name type="scientific">chelonian orthoreovirus</name>
    <dbReference type="NCBI Taxonomy" id="3071237"/>
    <lineage>
        <taxon>Viruses</taxon>
        <taxon>Riboviria</taxon>
        <taxon>Orthornavirae</taxon>
        <taxon>Duplornaviricota</taxon>
        <taxon>Resentoviricetes</taxon>
        <taxon>Reovirales</taxon>
        <taxon>Spinareoviridae</taxon>
        <taxon>Orthoreovirus</taxon>
        <taxon>Orthoreovirus testudinis</taxon>
        <taxon>Testudine orthoreovirus</taxon>
    </lineage>
</organism>
<evidence type="ECO:0000259" key="20">
    <source>
        <dbReference type="Pfam" id="PF21063"/>
    </source>
</evidence>
<dbReference type="InterPro" id="IPR048602">
    <property type="entry name" value="Reovirus_L2_7th"/>
</dbReference>
<evidence type="ECO:0000259" key="18">
    <source>
        <dbReference type="Pfam" id="PF21061"/>
    </source>
</evidence>
<evidence type="ECO:0000256" key="4">
    <source>
        <dbReference type="ARBA" id="ARBA00022664"/>
    </source>
</evidence>
<feature type="domain" description="Reovirus core-spike protein lambda-2-like GTase" evidence="20">
    <location>
        <begin position="167"/>
        <end position="367"/>
    </location>
</feature>
<evidence type="ECO:0000256" key="13">
    <source>
        <dbReference type="ARBA" id="ARBA00023268"/>
    </source>
</evidence>
<evidence type="ECO:0000256" key="6">
    <source>
        <dbReference type="ARBA" id="ARBA00022691"/>
    </source>
</evidence>
<evidence type="ECO:0000256" key="16">
    <source>
        <dbReference type="ARBA" id="ARBA00044712"/>
    </source>
</evidence>
<keyword evidence="10" id="KW-0946">Virion</keyword>
<dbReference type="Gene3D" id="3.40.50.150">
    <property type="entry name" value="Vaccinia Virus protein VP39"/>
    <property type="match status" value="1"/>
</dbReference>
<sequence length="1289" mass="143286">MARFYGVKLANTLACPTVESPIERYTYDTLCDELDSSKTTNIPWRPLTNSTTKEVVAVQLLRPLQGTTIDQFVSPWPDTYERWREWISSRLDSLLKTLLNKCPMSENHAKEINPIVANVIVGAYLAEIPYAIHMDSLFVKETVFKDIINSAIIVQNLIICRPINYFQLAPGPKYFAFSNYTNASTDPCLFGKDKSNYAAGYYYQSYDQPPTPSGIFSIPSTVLVHYDRPSTLPHYLIPSAGVDIDIFGETGDATTLLLLESIIQQLRNNAVSNPARAFRRLDECYAVYTSPAYEQTSSSVWRLIQLSVAATNGYQLADRVPQVPTNAWVSTLLAQIRAPGNNPFPMYANPRYVPILRNSPSNLPETLPNWYRRIPVNSLMDTGNVHVDALPARSVPLLLQYTDNTIQLGAAQAAYDMHSTLPMTPKYNNFWNGEALMTSTRAVAADADVNNRAFPTLVQGYFDNQQVRARGVFSSYRTTADRSLLKDTANLVFAYGQYGLTGDRFLKQGESVAYFGASGAHQGASEPLVISKWKAGAIPTVPPPARVRQFGYDVTLGQIVDLRYPVPIGTYTYVYCDVDQVVNGGNDLMQATRALFSVLATCMQCVSFGGSICVKVNFPNGEYFGRAIRRVASLFESYAITKPFVNNNLEVYIHGFNRRRVSVPASPKAASVVFMREIQARYIGLVAVCGRIPLRGITDRGDYESGMTQINVINPTLLMNMSTDVDAITGIAAKSFGDSLIMSKRQHHGTDMLTLTGVRSRYSLIRMSRMLTAPIPRLDAVINQVRHIDYLQPEVFQRSISLWSGYAMFCNELVFRLFFNPTKSLVDLGTGPEARILSLVSAQKPVTLIDTRPFSESHNCWATPTDLVQTDYLDPGWEQRYPSDQITCMLSLGAAAASRLMTLIEALEILLPLMDNNGAEEMMIQLNCPIHGQTNGLPGELRVDAGTHMYHFLSFNRVEPYAQQADVERVIIQQFPNAGLTWFATATDLPWLKLALENFSSVTTKVIDNVLTLCQYMPVVYIQRNSRGVTTPVPLRVGQQGTMIIQLSSAQDRVVMVLNGAEVMSWEGGQIQSYVGPAQAVLVQLQLTITWTPSRVGTFSTRLSNAAAALSRLVGSVNVDPPDQTMTVAYPANWDFTQNGTAIDLTVSDYYDLRVFAGTDQRKQQINSEKYTIRPNGAGARILTWVVDLSDSMQNFWIQDVQSETPGQYMSVLLDQVTTHQWPNNIPLILSAPDDSMWVVQEGGVLQCILNDPTSQVPNLWQALPVNYGTNAGIQSYQVPAGDYTYVQV</sequence>
<feature type="domain" description="Reovirus core-spike protein lambda-2-like C-terminal" evidence="17">
    <location>
        <begin position="1224"/>
        <end position="1287"/>
    </location>
</feature>
<keyword evidence="6" id="KW-0949">S-adenosyl-L-methionine</keyword>
<dbReference type="KEGG" id="vg:80549799"/>
<keyword evidence="7" id="KW-0547">Nucleotide-binding</keyword>
<evidence type="ECO:0000313" key="25">
    <source>
        <dbReference type="Proteomes" id="UP000501748"/>
    </source>
</evidence>
<dbReference type="InterPro" id="IPR048294">
    <property type="entry name" value="Reovirus_L2_8th"/>
</dbReference>
<dbReference type="GO" id="GO:0005524">
    <property type="term" value="F:ATP binding"/>
    <property type="evidence" value="ECO:0007669"/>
    <property type="project" value="UniProtKB-KW"/>
</dbReference>
<evidence type="ECO:0000256" key="15">
    <source>
        <dbReference type="ARBA" id="ARBA00044679"/>
    </source>
</evidence>
<dbReference type="Pfam" id="PF21065">
    <property type="entry name" value="Reovirus_L2_MT1"/>
    <property type="match status" value="1"/>
</dbReference>
<feature type="domain" description="Reovirus core-spike protein lambda-2-like N-terminal" evidence="21">
    <location>
        <begin position="2"/>
        <end position="139"/>
    </location>
</feature>
<feature type="domain" description="Reovirus core-spike protein lambda-2-like 7th" evidence="18">
    <location>
        <begin position="1126"/>
        <end position="1218"/>
    </location>
</feature>
<dbReference type="InterPro" id="IPR048601">
    <property type="entry name" value="Reovirus_L2_GTase"/>
</dbReference>
<dbReference type="Pfam" id="PF21061">
    <property type="entry name" value="Reovirus_L2_7th"/>
    <property type="match status" value="1"/>
</dbReference>
<dbReference type="Gene3D" id="3.55.60.10">
    <property type="entry name" value="Reovirus components"/>
    <property type="match status" value="1"/>
</dbReference>
<dbReference type="Gene3D" id="3.90.1810.10">
    <property type="entry name" value="Reovirus components"/>
    <property type="match status" value="1"/>
</dbReference>
<evidence type="ECO:0000256" key="5">
    <source>
        <dbReference type="ARBA" id="ARBA00022679"/>
    </source>
</evidence>
<dbReference type="InterPro" id="IPR029063">
    <property type="entry name" value="SAM-dependent_MTases_sf"/>
</dbReference>
<dbReference type="GO" id="GO:0004482">
    <property type="term" value="F:mRNA 5'-cap (guanine-N7-)-methyltransferase activity"/>
    <property type="evidence" value="ECO:0007669"/>
    <property type="project" value="UniProtKB-EC"/>
</dbReference>
<feature type="domain" description="Reovirus core-spike protein lambda-2-like ferredoxin-like" evidence="19">
    <location>
        <begin position="691"/>
        <end position="789"/>
    </location>
</feature>
<dbReference type="Pfam" id="PF21066">
    <property type="entry name" value="Reovirus_L2_MT2"/>
    <property type="match status" value="1"/>
</dbReference>
<dbReference type="InterPro" id="IPR048597">
    <property type="entry name" value="Reovirus_L2_MT2"/>
</dbReference>
<dbReference type="Pfam" id="PF21062">
    <property type="entry name" value="Reovirus_L2_4th"/>
    <property type="match status" value="1"/>
</dbReference>
<name>A0A1D7PVG9_9REOV</name>
<dbReference type="Proteomes" id="UP000501748">
    <property type="component" value="Genome"/>
</dbReference>
<dbReference type="GO" id="GO:0005525">
    <property type="term" value="F:GTP binding"/>
    <property type="evidence" value="ECO:0007669"/>
    <property type="project" value="UniProtKB-KW"/>
</dbReference>
<dbReference type="GO" id="GO:0004484">
    <property type="term" value="F:mRNA guanylyltransferase activity"/>
    <property type="evidence" value="ECO:0007669"/>
    <property type="project" value="UniProtKB-EC"/>
</dbReference>
<keyword evidence="13" id="KW-0511">Multifunctional enzyme</keyword>
<evidence type="ECO:0000256" key="10">
    <source>
        <dbReference type="ARBA" id="ARBA00022844"/>
    </source>
</evidence>
<evidence type="ECO:0000313" key="24">
    <source>
        <dbReference type="EMBL" id="AOM63685.1"/>
    </source>
</evidence>
<reference evidence="24 25" key="1">
    <citation type="submission" date="2015-09" db="EMBL/GenBank/DDBJ databases">
        <title>Complete genome sequence of a divergent tortoise orthoreovirus strain.</title>
        <authorList>
            <person name="Kugler R."/>
            <person name="Banyai K."/>
            <person name="Ihasz K."/>
            <person name="Marschang R.E."/>
            <person name="Lengyel G."/>
            <person name="Marton S."/>
            <person name="Farkas S.L."/>
        </authorList>
    </citation>
    <scope>NUCLEOTIDE SEQUENCE [LARGE SCALE GENOMIC DNA]</scope>
    <source>
        <strain evidence="24 25">CH1197/96</strain>
    </source>
</reference>
<comment type="catalytic activity">
    <reaction evidence="15">
        <text>a 5'-end diphospho-ribonucleoside in mRNA + GTP + H(+) = a 5'-end (5'-triphosphoguanosine)-ribonucleoside in mRNA + diphosphate</text>
        <dbReference type="Rhea" id="RHEA:67012"/>
        <dbReference type="Rhea" id="RHEA-COMP:17165"/>
        <dbReference type="Rhea" id="RHEA-COMP:17166"/>
        <dbReference type="ChEBI" id="CHEBI:15378"/>
        <dbReference type="ChEBI" id="CHEBI:33019"/>
        <dbReference type="ChEBI" id="CHEBI:37565"/>
        <dbReference type="ChEBI" id="CHEBI:167616"/>
        <dbReference type="ChEBI" id="CHEBI:167617"/>
        <dbReference type="EC" id="2.7.7.50"/>
    </reaction>
</comment>
<evidence type="ECO:0000256" key="11">
    <source>
        <dbReference type="ARBA" id="ARBA00023042"/>
    </source>
</evidence>
<evidence type="ECO:0000256" key="9">
    <source>
        <dbReference type="ARBA" id="ARBA00022840"/>
    </source>
</evidence>
<keyword evidence="9" id="KW-0067">ATP-binding</keyword>
<dbReference type="InterPro" id="IPR048596">
    <property type="entry name" value="Reovirus_L2_N"/>
</dbReference>
<keyword evidence="25" id="KW-1185">Reference proteome</keyword>
<keyword evidence="2" id="KW-0167">Capsid protein</keyword>
<accession>A0A1D7PVG9</accession>
<comment type="subcellular location">
    <subcellularLocation>
        <location evidence="1">Virion</location>
    </subcellularLocation>
</comment>
<evidence type="ECO:0000256" key="7">
    <source>
        <dbReference type="ARBA" id="ARBA00022741"/>
    </source>
</evidence>
<evidence type="ECO:0000259" key="19">
    <source>
        <dbReference type="Pfam" id="PF21062"/>
    </source>
</evidence>
<evidence type="ECO:0000259" key="17">
    <source>
        <dbReference type="Pfam" id="PF06016"/>
    </source>
</evidence>
<dbReference type="Pfam" id="PF21064">
    <property type="entry name" value="Reovirus_L2_N"/>
    <property type="match status" value="1"/>
</dbReference>
<keyword evidence="8" id="KW-1152">Outer capsid protein</keyword>
<comment type="catalytic activity">
    <reaction evidence="16">
        <text>a 5'-end (5'-triphosphoguanosine)-ribonucleoside in mRNA + S-adenosyl-L-methionine = a 5'-end (N(7)-methyl 5'-triphosphoguanosine)-ribonucleoside in mRNA + S-adenosyl-L-homocysteine</text>
        <dbReference type="Rhea" id="RHEA:67008"/>
        <dbReference type="Rhea" id="RHEA-COMP:17166"/>
        <dbReference type="Rhea" id="RHEA-COMP:17167"/>
        <dbReference type="ChEBI" id="CHEBI:57856"/>
        <dbReference type="ChEBI" id="CHEBI:59789"/>
        <dbReference type="ChEBI" id="CHEBI:156461"/>
        <dbReference type="ChEBI" id="CHEBI:167617"/>
        <dbReference type="EC" id="2.1.1.56"/>
    </reaction>
</comment>
<dbReference type="EMBL" id="KT696548">
    <property type="protein sequence ID" value="AOM63685.1"/>
    <property type="molecule type" value="Genomic_RNA"/>
</dbReference>
<proteinExistence type="predicted"/>
<comment type="function">
    <text evidence="14">Outer capsid protein involved in mRNA capping. Catalyzes the last 3 enzymatic activities for formation of the 5' cap structure on the viral plus-strand transcripts, namely the RNA guanylyltransferase, RNA-7N- and RNA-2'O-methyltransferase activities.</text>
</comment>
<keyword evidence="5" id="KW-0808">Transferase</keyword>
<keyword evidence="12" id="KW-0342">GTP-binding</keyword>
<dbReference type="InterPro" id="IPR048604">
    <property type="entry name" value="Reovirus_L2_4th"/>
</dbReference>
<evidence type="ECO:0000256" key="8">
    <source>
        <dbReference type="ARBA" id="ARBA00022770"/>
    </source>
</evidence>
<evidence type="ECO:0000256" key="3">
    <source>
        <dbReference type="ARBA" id="ARBA00022603"/>
    </source>
</evidence>